<dbReference type="Proteomes" id="UP000218627">
    <property type="component" value="Unassembled WGS sequence"/>
</dbReference>
<organism evidence="1 2">
    <name type="scientific">Hydrogenobacter hydrogenophilus</name>
    <dbReference type="NCBI Taxonomy" id="35835"/>
    <lineage>
        <taxon>Bacteria</taxon>
        <taxon>Pseudomonadati</taxon>
        <taxon>Aquificota</taxon>
        <taxon>Aquificia</taxon>
        <taxon>Aquificales</taxon>
        <taxon>Aquificaceae</taxon>
        <taxon>Hydrogenobacter</taxon>
    </lineage>
</organism>
<proteinExistence type="predicted"/>
<keyword evidence="2" id="KW-1185">Reference proteome</keyword>
<name>A0A285P4W0_9AQUI</name>
<dbReference type="AlphaFoldDB" id="A0A285P4W0"/>
<sequence length="99" mass="11395">MDFEEVVIMRKSKLIKAYYGGVAGLLDLFKDEKAHVKKLILAMVEEMEGLPFPVDWTKGKEDAYYWHTVYEIAIKHFNQLANQSANNSSNQSLKTLKEV</sequence>
<dbReference type="EMBL" id="OBEN01000015">
    <property type="protein sequence ID" value="SNZ16750.1"/>
    <property type="molecule type" value="Genomic_DNA"/>
</dbReference>
<evidence type="ECO:0000313" key="1">
    <source>
        <dbReference type="EMBL" id="SNZ16750.1"/>
    </source>
</evidence>
<protein>
    <submittedName>
        <fullName evidence="1">Uncharacterized protein</fullName>
    </submittedName>
</protein>
<gene>
    <name evidence="1" type="ORF">SAMN06265353_1697</name>
</gene>
<reference evidence="2" key="1">
    <citation type="submission" date="2017-09" db="EMBL/GenBank/DDBJ databases">
        <authorList>
            <person name="Varghese N."/>
            <person name="Submissions S."/>
        </authorList>
    </citation>
    <scope>NUCLEOTIDE SEQUENCE [LARGE SCALE GENOMIC DNA]</scope>
    <source>
        <strain evidence="2">DSM 2913</strain>
    </source>
</reference>
<evidence type="ECO:0000313" key="2">
    <source>
        <dbReference type="Proteomes" id="UP000218627"/>
    </source>
</evidence>
<accession>A0A285P4W0</accession>